<evidence type="ECO:0000313" key="1">
    <source>
        <dbReference type="EMBL" id="CAG6450414.1"/>
    </source>
</evidence>
<sequence>MCRQLEAATNEKVIKSPGPEVADIQTDLTSDRQVIAPRTNGARVGTRLIVTHPVMVVQYQNATDVDRGPMILIQVDASLVKRAAISAARLVTTPGCAQFPTVDIRGIVGVTEDLRLTCWRSQHLSGRKNYPVGRNLRTSPRYKCHPIPPIFLKNKKRRLM</sequence>
<name>A0A8D8A506_CULPI</name>
<accession>A0A8D8A506</accession>
<protein>
    <submittedName>
        <fullName evidence="1">(northern house mosquito) hypothetical protein</fullName>
    </submittedName>
</protein>
<reference evidence="1" key="1">
    <citation type="submission" date="2021-05" db="EMBL/GenBank/DDBJ databases">
        <authorList>
            <person name="Alioto T."/>
            <person name="Alioto T."/>
            <person name="Gomez Garrido J."/>
        </authorList>
    </citation>
    <scope>NUCLEOTIDE SEQUENCE</scope>
</reference>
<organism evidence="1">
    <name type="scientific">Culex pipiens</name>
    <name type="common">House mosquito</name>
    <dbReference type="NCBI Taxonomy" id="7175"/>
    <lineage>
        <taxon>Eukaryota</taxon>
        <taxon>Metazoa</taxon>
        <taxon>Ecdysozoa</taxon>
        <taxon>Arthropoda</taxon>
        <taxon>Hexapoda</taxon>
        <taxon>Insecta</taxon>
        <taxon>Pterygota</taxon>
        <taxon>Neoptera</taxon>
        <taxon>Endopterygota</taxon>
        <taxon>Diptera</taxon>
        <taxon>Nematocera</taxon>
        <taxon>Culicoidea</taxon>
        <taxon>Culicidae</taxon>
        <taxon>Culicinae</taxon>
        <taxon>Culicini</taxon>
        <taxon>Culex</taxon>
        <taxon>Culex</taxon>
    </lineage>
</organism>
<proteinExistence type="predicted"/>
<dbReference type="EMBL" id="HBUE01015768">
    <property type="protein sequence ID" value="CAG6450414.1"/>
    <property type="molecule type" value="Transcribed_RNA"/>
</dbReference>
<dbReference type="AlphaFoldDB" id="A0A8D8A506"/>